<reference evidence="6" key="1">
    <citation type="submission" date="2021-01" db="EMBL/GenBank/DDBJ databases">
        <title>Adiantum capillus-veneris genome.</title>
        <authorList>
            <person name="Fang Y."/>
            <person name="Liao Q."/>
        </authorList>
    </citation>
    <scope>NUCLEOTIDE SEQUENCE</scope>
    <source>
        <strain evidence="6">H3</strain>
        <tissue evidence="6">Leaf</tissue>
    </source>
</reference>
<keyword evidence="7" id="KW-1185">Reference proteome</keyword>
<name>A0A9D4U5E9_ADICA</name>
<evidence type="ECO:0000256" key="4">
    <source>
        <dbReference type="ARBA" id="ARBA00025740"/>
    </source>
</evidence>
<evidence type="ECO:0000256" key="2">
    <source>
        <dbReference type="ARBA" id="ARBA00022574"/>
    </source>
</evidence>
<dbReference type="Gene3D" id="2.130.10.10">
    <property type="entry name" value="YVTN repeat-like/Quinoprotein amine dehydrogenase"/>
    <property type="match status" value="1"/>
</dbReference>
<dbReference type="InterPro" id="IPR001680">
    <property type="entry name" value="WD40_rpt"/>
</dbReference>
<dbReference type="InterPro" id="IPR036322">
    <property type="entry name" value="WD40_repeat_dom_sf"/>
</dbReference>
<dbReference type="InterPro" id="IPR048720">
    <property type="entry name" value="PROPPIN"/>
</dbReference>
<feature type="region of interest" description="Disordered" evidence="5">
    <location>
        <begin position="1"/>
        <end position="30"/>
    </location>
</feature>
<gene>
    <name evidence="6" type="ORF">GOP47_0025214</name>
</gene>
<organism evidence="6 7">
    <name type="scientific">Adiantum capillus-veneris</name>
    <name type="common">Maidenhair fern</name>
    <dbReference type="NCBI Taxonomy" id="13818"/>
    <lineage>
        <taxon>Eukaryota</taxon>
        <taxon>Viridiplantae</taxon>
        <taxon>Streptophyta</taxon>
        <taxon>Embryophyta</taxon>
        <taxon>Tracheophyta</taxon>
        <taxon>Polypodiopsida</taxon>
        <taxon>Polypodiidae</taxon>
        <taxon>Polypodiales</taxon>
        <taxon>Pteridineae</taxon>
        <taxon>Pteridaceae</taxon>
        <taxon>Vittarioideae</taxon>
        <taxon>Adiantum</taxon>
    </lineage>
</organism>
<keyword evidence="2" id="KW-0853">WD repeat</keyword>
<evidence type="ECO:0000256" key="1">
    <source>
        <dbReference type="ARBA" id="ARBA00004623"/>
    </source>
</evidence>
<dbReference type="Pfam" id="PF21032">
    <property type="entry name" value="PROPPIN"/>
    <property type="match status" value="1"/>
</dbReference>
<feature type="compositionally biased region" description="Low complexity" evidence="5">
    <location>
        <begin position="1"/>
        <end position="14"/>
    </location>
</feature>
<dbReference type="GO" id="GO:0034045">
    <property type="term" value="C:phagophore assembly site membrane"/>
    <property type="evidence" value="ECO:0007669"/>
    <property type="project" value="UniProtKB-SubCell"/>
</dbReference>
<comment type="caution">
    <text evidence="6">The sequence shown here is derived from an EMBL/GenBank/DDBJ whole genome shotgun (WGS) entry which is preliminary data.</text>
</comment>
<dbReference type="OrthoDB" id="1667587at2759"/>
<evidence type="ECO:0008006" key="8">
    <source>
        <dbReference type="Google" id="ProtNLM"/>
    </source>
</evidence>
<comment type="similarity">
    <text evidence="4">Belongs to the WD repeat PROPPIN family.</text>
</comment>
<evidence type="ECO:0000313" key="6">
    <source>
        <dbReference type="EMBL" id="KAI5060794.1"/>
    </source>
</evidence>
<dbReference type="PANTHER" id="PTHR11227">
    <property type="entry name" value="WD-REPEAT PROTEIN INTERACTING WITH PHOSPHOINOSIDES WIPI -RELATED"/>
    <property type="match status" value="1"/>
</dbReference>
<evidence type="ECO:0000256" key="5">
    <source>
        <dbReference type="SAM" id="MobiDB-lite"/>
    </source>
</evidence>
<dbReference type="AlphaFoldDB" id="A0A9D4U5E9"/>
<comment type="subcellular location">
    <subcellularLocation>
        <location evidence="1">Preautophagosomal structure membrane</location>
        <topology evidence="1">Peripheral membrane protein</topology>
    </subcellularLocation>
</comment>
<dbReference type="EMBL" id="JABFUD020000024">
    <property type="protein sequence ID" value="KAI5060794.1"/>
    <property type="molecule type" value="Genomic_DNA"/>
</dbReference>
<dbReference type="InterPro" id="IPR015943">
    <property type="entry name" value="WD40/YVTN_repeat-like_dom_sf"/>
</dbReference>
<keyword evidence="3" id="KW-0677">Repeat</keyword>
<proteinExistence type="inferred from homology"/>
<accession>A0A9D4U5E9</accession>
<sequence length="403" mass="43982">MAALVSPVSNADPAPASPPQQDPSVSSASPRQDSLLFLGFNQDHGRFACGSAQGFRVYDCHPFKASCPESSNHEGPGGIAHVELLFRSHIFALVGGGPNPRYPPNKVMIWDDHQSSCIGELSFRSQVRSVKLRRDRIVVALEKNVYVYNFADLKLLLQIDTVANPKGLCAISSTSNSVVLACPSVIQGQVRLDLNGLKKPKFIFAHDSGLAYLALTLDGRLLATASSKGTLIRVFNTGDGTLLQEVRRGVDRADIFSISFSSNAQWLAVSSDRGTIHVFGVKKEMEKTEDKLSKRQDRNTGVSNGPSRKDTTSSGTNSNPGSTFSFMKGVLPRYFGSEWSFCQFRLPQEIKSIVAFGPEEHSVVIVGSDGSFYRCTFDPVQGGKMIQDEHVNFMKPNFIEPST</sequence>
<dbReference type="SMART" id="SM00320">
    <property type="entry name" value="WD40"/>
    <property type="match status" value="4"/>
</dbReference>
<protein>
    <recommendedName>
        <fullName evidence="8">Autophagy-related protein 18a</fullName>
    </recommendedName>
</protein>
<evidence type="ECO:0000313" key="7">
    <source>
        <dbReference type="Proteomes" id="UP000886520"/>
    </source>
</evidence>
<dbReference type="SUPFAM" id="SSF50978">
    <property type="entry name" value="WD40 repeat-like"/>
    <property type="match status" value="1"/>
</dbReference>
<feature type="compositionally biased region" description="Basic and acidic residues" evidence="5">
    <location>
        <begin position="287"/>
        <end position="298"/>
    </location>
</feature>
<evidence type="ECO:0000256" key="3">
    <source>
        <dbReference type="ARBA" id="ARBA00022737"/>
    </source>
</evidence>
<feature type="compositionally biased region" description="Low complexity" evidence="5">
    <location>
        <begin position="312"/>
        <end position="322"/>
    </location>
</feature>
<dbReference type="Proteomes" id="UP000886520">
    <property type="component" value="Chromosome 24"/>
</dbReference>
<feature type="region of interest" description="Disordered" evidence="5">
    <location>
        <begin position="287"/>
        <end position="322"/>
    </location>
</feature>